<dbReference type="Pfam" id="PF01638">
    <property type="entry name" value="HxlR"/>
    <property type="match status" value="1"/>
</dbReference>
<proteinExistence type="predicted"/>
<dbReference type="STRING" id="1461582.BN1048_01213"/>
<evidence type="ECO:0000256" key="2">
    <source>
        <dbReference type="ARBA" id="ARBA00023125"/>
    </source>
</evidence>
<evidence type="ECO:0000313" key="5">
    <source>
        <dbReference type="EMBL" id="CEA01034.1"/>
    </source>
</evidence>
<organism evidence="5 6">
    <name type="scientific">Jeotgalicoccus saudimassiliensis</name>
    <dbReference type="NCBI Taxonomy" id="1461582"/>
    <lineage>
        <taxon>Bacteria</taxon>
        <taxon>Bacillati</taxon>
        <taxon>Bacillota</taxon>
        <taxon>Bacilli</taxon>
        <taxon>Bacillales</taxon>
        <taxon>Staphylococcaceae</taxon>
        <taxon>Jeotgalicoccus</taxon>
    </lineage>
</organism>
<dbReference type="AlphaFoldDB" id="A0A078M451"/>
<feature type="domain" description="HTH hxlR-type" evidence="4">
    <location>
        <begin position="7"/>
        <end position="105"/>
    </location>
</feature>
<protein>
    <submittedName>
        <fullName evidence="5">HTH-type transcriptional regulator YodB</fullName>
    </submittedName>
</protein>
<dbReference type="SUPFAM" id="SSF46785">
    <property type="entry name" value="Winged helix' DNA-binding domain"/>
    <property type="match status" value="1"/>
</dbReference>
<keyword evidence="3" id="KW-0804">Transcription</keyword>
<sequence>MLQNEICPRFEKAVNILSQRWTALLIYQMLDGHSRFGEIQAATGVSGKVLSDRLKSMEQEGLIKRDVIPETPVVIKYTLTDKGHSLEPVLKDIEKWSQDWIDSDNKVEA</sequence>
<dbReference type="PROSITE" id="PS51118">
    <property type="entry name" value="HTH_HXLR"/>
    <property type="match status" value="1"/>
</dbReference>
<dbReference type="InterPro" id="IPR036390">
    <property type="entry name" value="WH_DNA-bd_sf"/>
</dbReference>
<dbReference type="PANTHER" id="PTHR33204:SF1">
    <property type="entry name" value="TRANSCRIPTIONAL REGULATOR, MARR FAMILY"/>
    <property type="match status" value="1"/>
</dbReference>
<dbReference type="eggNOG" id="COG1733">
    <property type="taxonomic scope" value="Bacteria"/>
</dbReference>
<name>A0A078M451_9STAP</name>
<evidence type="ECO:0000256" key="1">
    <source>
        <dbReference type="ARBA" id="ARBA00023015"/>
    </source>
</evidence>
<evidence type="ECO:0000259" key="4">
    <source>
        <dbReference type="PROSITE" id="PS51118"/>
    </source>
</evidence>
<evidence type="ECO:0000256" key="3">
    <source>
        <dbReference type="ARBA" id="ARBA00023163"/>
    </source>
</evidence>
<dbReference type="EMBL" id="CCSE01000001">
    <property type="protein sequence ID" value="CEA01034.1"/>
    <property type="molecule type" value="Genomic_DNA"/>
</dbReference>
<dbReference type="InterPro" id="IPR002577">
    <property type="entry name" value="HTH_HxlR"/>
</dbReference>
<dbReference type="InterPro" id="IPR036388">
    <property type="entry name" value="WH-like_DNA-bd_sf"/>
</dbReference>
<dbReference type="Proteomes" id="UP000044136">
    <property type="component" value="Unassembled WGS sequence"/>
</dbReference>
<dbReference type="PANTHER" id="PTHR33204">
    <property type="entry name" value="TRANSCRIPTIONAL REGULATOR, MARR FAMILY"/>
    <property type="match status" value="1"/>
</dbReference>
<dbReference type="RefSeq" id="WP_035809442.1">
    <property type="nucleotide sequence ID" value="NZ_CCSE01000001.1"/>
</dbReference>
<keyword evidence="6" id="KW-1185">Reference proteome</keyword>
<reference evidence="5 6" key="1">
    <citation type="submission" date="2014-07" db="EMBL/GenBank/DDBJ databases">
        <authorList>
            <person name="Urmite Genomes Urmite Genomes"/>
        </authorList>
    </citation>
    <scope>NUCLEOTIDE SEQUENCE [LARGE SCALE GENOMIC DNA]</scope>
    <source>
        <strain evidence="5 6">13MG44_air</strain>
    </source>
</reference>
<gene>
    <name evidence="5" type="primary">yodB</name>
    <name evidence="5" type="ORF">BN1048_01213</name>
</gene>
<evidence type="ECO:0000313" key="6">
    <source>
        <dbReference type="Proteomes" id="UP000044136"/>
    </source>
</evidence>
<accession>A0A078M451</accession>
<dbReference type="HOGENOM" id="CLU_111585_5_3_9"/>
<keyword evidence="1" id="KW-0805">Transcription regulation</keyword>
<dbReference type="Gene3D" id="1.10.10.10">
    <property type="entry name" value="Winged helix-like DNA-binding domain superfamily/Winged helix DNA-binding domain"/>
    <property type="match status" value="1"/>
</dbReference>
<dbReference type="OrthoDB" id="9800966at2"/>
<dbReference type="GO" id="GO:0003677">
    <property type="term" value="F:DNA binding"/>
    <property type="evidence" value="ECO:0007669"/>
    <property type="project" value="UniProtKB-KW"/>
</dbReference>
<keyword evidence="2" id="KW-0238">DNA-binding</keyword>